<sequence length="83" mass="9354">MTVKEYAANFDMTVNELCEVTGLSRQGLNDILVGGYISKESQKRAKAVDNLLTYATNAYTAAMEQADKAYHGRLQLLQMFYHE</sequence>
<dbReference type="EMBL" id="MEHA01000027">
    <property type="protein sequence ID" value="ODR45369.1"/>
    <property type="molecule type" value="Genomic_DNA"/>
</dbReference>
<dbReference type="Proteomes" id="UP000094271">
    <property type="component" value="Unassembled WGS sequence"/>
</dbReference>
<dbReference type="RefSeq" id="WP_069432115.1">
    <property type="nucleotide sequence ID" value="NZ_MEHA01000027.1"/>
</dbReference>
<gene>
    <name evidence="1" type="ORF">BEI59_26880</name>
</gene>
<name>A0A1E3UCN4_9FIRM</name>
<comment type="caution">
    <text evidence="1">The sequence shown here is derived from an EMBL/GenBank/DDBJ whole genome shotgun (WGS) entry which is preliminary data.</text>
</comment>
<evidence type="ECO:0000313" key="1">
    <source>
        <dbReference type="EMBL" id="ODR45369.1"/>
    </source>
</evidence>
<dbReference type="OrthoDB" id="9974009at2"/>
<proteinExistence type="predicted"/>
<organism evidence="1 2">
    <name type="scientific">Eisenbergiella tayi</name>
    <dbReference type="NCBI Taxonomy" id="1432052"/>
    <lineage>
        <taxon>Bacteria</taxon>
        <taxon>Bacillati</taxon>
        <taxon>Bacillota</taxon>
        <taxon>Clostridia</taxon>
        <taxon>Lachnospirales</taxon>
        <taxon>Lachnospiraceae</taxon>
        <taxon>Eisenbergiella</taxon>
    </lineage>
</organism>
<dbReference type="AlphaFoldDB" id="A0A1E3UCN4"/>
<accession>A0A1E3UCN4</accession>
<protein>
    <submittedName>
        <fullName evidence="1">Uncharacterized protein</fullName>
    </submittedName>
</protein>
<reference evidence="1 2" key="1">
    <citation type="submission" date="2016-08" db="EMBL/GenBank/DDBJ databases">
        <authorList>
            <person name="Seilhamer J.J."/>
        </authorList>
    </citation>
    <scope>NUCLEOTIDE SEQUENCE [LARGE SCALE GENOMIC DNA]</scope>
    <source>
        <strain evidence="1 2">NML150140-1</strain>
    </source>
</reference>
<evidence type="ECO:0000313" key="2">
    <source>
        <dbReference type="Proteomes" id="UP000094271"/>
    </source>
</evidence>